<keyword evidence="2" id="KW-1185">Reference proteome</keyword>
<evidence type="ECO:0000313" key="2">
    <source>
        <dbReference type="Proteomes" id="UP000607653"/>
    </source>
</evidence>
<proteinExistence type="predicted"/>
<name>A0A822Y659_NELNU</name>
<reference evidence="1 2" key="1">
    <citation type="journal article" date="2020" name="Mol. Biol. Evol.">
        <title>Distinct Expression and Methylation Patterns for Genes with Different Fates following a Single Whole-Genome Duplication in Flowering Plants.</title>
        <authorList>
            <person name="Shi T."/>
            <person name="Rahmani R.S."/>
            <person name="Gugger P.F."/>
            <person name="Wang M."/>
            <person name="Li H."/>
            <person name="Zhang Y."/>
            <person name="Li Z."/>
            <person name="Wang Q."/>
            <person name="Van de Peer Y."/>
            <person name="Marchal K."/>
            <person name="Chen J."/>
        </authorList>
    </citation>
    <scope>NUCLEOTIDE SEQUENCE [LARGE SCALE GENOMIC DNA]</scope>
    <source>
        <tissue evidence="1">Leaf</tissue>
    </source>
</reference>
<accession>A0A822Y659</accession>
<protein>
    <submittedName>
        <fullName evidence="1">Uncharacterized protein</fullName>
    </submittedName>
</protein>
<sequence length="79" mass="8715">MKDISCLKSLLSKRSGRSLYFCSSKVAVAEYWSKESQSSASSALDTTTKAVCFIVLENFDKNEMILVQGVGISQENRQA</sequence>
<comment type="caution">
    <text evidence="1">The sequence shown here is derived from an EMBL/GenBank/DDBJ whole genome shotgun (WGS) entry which is preliminary data.</text>
</comment>
<evidence type="ECO:0000313" key="1">
    <source>
        <dbReference type="EMBL" id="DAD28000.1"/>
    </source>
</evidence>
<organism evidence="1 2">
    <name type="scientific">Nelumbo nucifera</name>
    <name type="common">Sacred lotus</name>
    <dbReference type="NCBI Taxonomy" id="4432"/>
    <lineage>
        <taxon>Eukaryota</taxon>
        <taxon>Viridiplantae</taxon>
        <taxon>Streptophyta</taxon>
        <taxon>Embryophyta</taxon>
        <taxon>Tracheophyta</taxon>
        <taxon>Spermatophyta</taxon>
        <taxon>Magnoliopsida</taxon>
        <taxon>Proteales</taxon>
        <taxon>Nelumbonaceae</taxon>
        <taxon>Nelumbo</taxon>
    </lineage>
</organism>
<dbReference type="Proteomes" id="UP000607653">
    <property type="component" value="Unassembled WGS sequence"/>
</dbReference>
<dbReference type="AlphaFoldDB" id="A0A822Y659"/>
<dbReference type="EMBL" id="DUZY01000002">
    <property type="protein sequence ID" value="DAD28000.1"/>
    <property type="molecule type" value="Genomic_DNA"/>
</dbReference>
<gene>
    <name evidence="1" type="ORF">HUJ06_029468</name>
</gene>